<dbReference type="EMBL" id="JACVVX010000004">
    <property type="protein sequence ID" value="MBD0415837.1"/>
    <property type="molecule type" value="Genomic_DNA"/>
</dbReference>
<gene>
    <name evidence="1" type="ORF">ICI42_14335</name>
</gene>
<dbReference type="RefSeq" id="WP_188165266.1">
    <property type="nucleotide sequence ID" value="NZ_JACVVX010000004.1"/>
</dbReference>
<proteinExistence type="predicted"/>
<dbReference type="Gene3D" id="3.10.450.530">
    <property type="entry name" value="Ribonuclease toxin, BrnT, of type II toxin-antitoxin system"/>
    <property type="match status" value="1"/>
</dbReference>
<keyword evidence="2" id="KW-1185">Reference proteome</keyword>
<reference evidence="1" key="1">
    <citation type="submission" date="2020-09" db="EMBL/GenBank/DDBJ databases">
        <title>Genome seq and assembly of Tianweitania sp.</title>
        <authorList>
            <person name="Chhetri G."/>
        </authorList>
    </citation>
    <scope>NUCLEOTIDE SEQUENCE</scope>
    <source>
        <strain evidence="1">Rool2</strain>
    </source>
</reference>
<evidence type="ECO:0000313" key="2">
    <source>
        <dbReference type="Proteomes" id="UP000643405"/>
    </source>
</evidence>
<dbReference type="Proteomes" id="UP000643405">
    <property type="component" value="Unassembled WGS sequence"/>
</dbReference>
<dbReference type="Pfam" id="PF04365">
    <property type="entry name" value="BrnT_toxin"/>
    <property type="match status" value="1"/>
</dbReference>
<sequence length="82" mass="9291">MKIVWDEPKRKHNLAKHGLDFSNLSFEFFLSANIKPAKENRFLAIGELDGQIVLAVVFKPLGSEALSVISMRRASHGERNRL</sequence>
<protein>
    <submittedName>
        <fullName evidence="1">BrnT family toxin</fullName>
    </submittedName>
</protein>
<organism evidence="1 2">
    <name type="scientific">Oryzicola mucosus</name>
    <dbReference type="NCBI Taxonomy" id="2767425"/>
    <lineage>
        <taxon>Bacteria</taxon>
        <taxon>Pseudomonadati</taxon>
        <taxon>Pseudomonadota</taxon>
        <taxon>Alphaproteobacteria</taxon>
        <taxon>Hyphomicrobiales</taxon>
        <taxon>Phyllobacteriaceae</taxon>
        <taxon>Oryzicola</taxon>
    </lineage>
</organism>
<dbReference type="InterPro" id="IPR007460">
    <property type="entry name" value="BrnT_toxin"/>
</dbReference>
<comment type="caution">
    <text evidence="1">The sequence shown here is derived from an EMBL/GenBank/DDBJ whole genome shotgun (WGS) entry which is preliminary data.</text>
</comment>
<name>A0A8J6PP87_9HYPH</name>
<dbReference type="AlphaFoldDB" id="A0A8J6PP87"/>
<dbReference type="InterPro" id="IPR038573">
    <property type="entry name" value="BrnT_sf"/>
</dbReference>
<accession>A0A8J6PP87</accession>
<evidence type="ECO:0000313" key="1">
    <source>
        <dbReference type="EMBL" id="MBD0415837.1"/>
    </source>
</evidence>